<reference evidence="1" key="1">
    <citation type="submission" date="2024-11" db="EMBL/GenBank/DDBJ databases">
        <title>Description of Massilia orientalis sp. nov., isolated from rhizosphere soil of Ageratina adenophora.</title>
        <authorList>
            <person name="Wang Y."/>
        </authorList>
    </citation>
    <scope>NUCLEOTIDE SEQUENCE</scope>
    <source>
        <strain evidence="1">YIM B02787</strain>
    </source>
</reference>
<keyword evidence="2" id="KW-1185">Reference proteome</keyword>
<proteinExistence type="predicted"/>
<protein>
    <submittedName>
        <fullName evidence="1">Uncharacterized protein</fullName>
    </submittedName>
</protein>
<organism evidence="1 2">
    <name type="scientific">Massilia orientalis</name>
    <dbReference type="NCBI Taxonomy" id="3050128"/>
    <lineage>
        <taxon>Bacteria</taxon>
        <taxon>Pseudomonadati</taxon>
        <taxon>Pseudomonadota</taxon>
        <taxon>Betaproteobacteria</taxon>
        <taxon>Burkholderiales</taxon>
        <taxon>Oxalobacteraceae</taxon>
        <taxon>Telluria group</taxon>
        <taxon>Massilia</taxon>
    </lineage>
</organism>
<evidence type="ECO:0000313" key="1">
    <source>
        <dbReference type="EMBL" id="MFJ1470146.1"/>
    </source>
</evidence>
<dbReference type="EMBL" id="JASNRB020000013">
    <property type="protein sequence ID" value="MFJ1470146.1"/>
    <property type="molecule type" value="Genomic_DNA"/>
</dbReference>
<gene>
    <name evidence="1" type="ORF">QPK29_020740</name>
</gene>
<dbReference type="Proteomes" id="UP001168096">
    <property type="component" value="Unassembled WGS sequence"/>
</dbReference>
<name>A0ACC7MJY7_9BURK</name>
<sequence>MNFDPVSTKPPSTSERPADRAAIAAILADTQDDPMCNKAVRIAHEVLRQVPGAAFDGEPFMLTGLARVGDKEYVACTCFYHTVLVLEDVAFVYTTEKGGMVPWMDHPRVCLPRMDYFDCRVVLDPTVHPTLLPYVKDLIQEHQDAPAELAAEDAPSTAPGM</sequence>
<accession>A0ACC7MJY7</accession>
<comment type="caution">
    <text evidence="1">The sequence shown here is derived from an EMBL/GenBank/DDBJ whole genome shotgun (WGS) entry which is preliminary data.</text>
</comment>
<evidence type="ECO:0000313" key="2">
    <source>
        <dbReference type="Proteomes" id="UP001168096"/>
    </source>
</evidence>